<feature type="region of interest" description="Disordered" evidence="1">
    <location>
        <begin position="493"/>
        <end position="543"/>
    </location>
</feature>
<dbReference type="EMBL" id="JAUEPU010000029">
    <property type="protein sequence ID" value="KAK0492550.1"/>
    <property type="molecule type" value="Genomic_DNA"/>
</dbReference>
<dbReference type="PANTHER" id="PTHR11081:SF75">
    <property type="entry name" value="ENDONUCLEASE, PUTATIVE (AFU_ORTHOLOGUE AFUA_3G13260)-RELATED"/>
    <property type="match status" value="1"/>
</dbReference>
<gene>
    <name evidence="3" type="ORF">EDD18DRAFT_1357817</name>
</gene>
<evidence type="ECO:0000259" key="2">
    <source>
        <dbReference type="SMART" id="SM00484"/>
    </source>
</evidence>
<dbReference type="CDD" id="cd09870">
    <property type="entry name" value="PIN_YEN1"/>
    <property type="match status" value="1"/>
</dbReference>
<organism evidence="3 4">
    <name type="scientific">Armillaria luteobubalina</name>
    <dbReference type="NCBI Taxonomy" id="153913"/>
    <lineage>
        <taxon>Eukaryota</taxon>
        <taxon>Fungi</taxon>
        <taxon>Dikarya</taxon>
        <taxon>Basidiomycota</taxon>
        <taxon>Agaricomycotina</taxon>
        <taxon>Agaricomycetes</taxon>
        <taxon>Agaricomycetidae</taxon>
        <taxon>Agaricales</taxon>
        <taxon>Marasmiineae</taxon>
        <taxon>Physalacriaceae</taxon>
        <taxon>Armillaria</taxon>
    </lineage>
</organism>
<dbReference type="AlphaFoldDB" id="A0AA39PXU8"/>
<dbReference type="Gene3D" id="1.10.150.20">
    <property type="entry name" value="5' to 3' exonuclease, C-terminal subdomain"/>
    <property type="match status" value="1"/>
</dbReference>
<evidence type="ECO:0000313" key="3">
    <source>
        <dbReference type="EMBL" id="KAK0492550.1"/>
    </source>
</evidence>
<sequence length="543" mass="60185">MGVKGGWNLFKSIEPVSLIDWSAQTISSGPLHSLGPRVGVDASGWMFAAKYHSGQTKNAAQASLFKRLGRLFHLPIIPIFVFDGPGRPVDKRKKSVSRTTDWLTTDFKRLLDGFGFSYWDAPGEAEAELAMLSIMDRIDAVLSEDFDTMIFGARQVIRIKDESDSTYIIEVHEQGSQFSRNDLILIALLAGGDYDDGIYGCGIQTAVDIASTGIGNQLFDVLAASRPQDFSDIAVTWRRKLCTMLENQDSNSRCFRHRSLVSHIPPDFPNHLVLTQYVHPLTSQSNGGINLPAPLSPRQPDLPGLAQLCEELFVWGNSMGIIRNFCNHVFPGLAIRELLQDLCERRGLSQTNLSSHALISMVCPVRANQRKRAQSEAFVSLLIPSAIVFQITSAINGRNDNDITKNKLDNFMKKRNIRAWLSRVLMLHARPNILDCASHQILKTVRRRKISIHTKGIGQSRATESTTSNFANIASVGQKPALSKRGRSLSIIEISSNGSGDEIPEPPSSKRRKQASSPKYRIETRHSESGNVLELCTDSENGF</sequence>
<dbReference type="InterPro" id="IPR029060">
    <property type="entry name" value="PIN-like_dom_sf"/>
</dbReference>
<name>A0AA39PXU8_9AGAR</name>
<dbReference type="SUPFAM" id="SSF88723">
    <property type="entry name" value="PIN domain-like"/>
    <property type="match status" value="1"/>
</dbReference>
<evidence type="ECO:0000313" key="4">
    <source>
        <dbReference type="Proteomes" id="UP001175228"/>
    </source>
</evidence>
<dbReference type="Proteomes" id="UP001175228">
    <property type="component" value="Unassembled WGS sequence"/>
</dbReference>
<dbReference type="SMART" id="SM00484">
    <property type="entry name" value="XPGI"/>
    <property type="match status" value="1"/>
</dbReference>
<dbReference type="InterPro" id="IPR006084">
    <property type="entry name" value="XPG/Rad2"/>
</dbReference>
<dbReference type="GO" id="GO:0017108">
    <property type="term" value="F:5'-flap endonuclease activity"/>
    <property type="evidence" value="ECO:0007669"/>
    <property type="project" value="TreeGrafter"/>
</dbReference>
<dbReference type="SUPFAM" id="SSF47807">
    <property type="entry name" value="5' to 3' exonuclease, C-terminal subdomain"/>
    <property type="match status" value="1"/>
</dbReference>
<accession>A0AA39PXU8</accession>
<evidence type="ECO:0000256" key="1">
    <source>
        <dbReference type="SAM" id="MobiDB-lite"/>
    </source>
</evidence>
<reference evidence="3" key="1">
    <citation type="submission" date="2023-06" db="EMBL/GenBank/DDBJ databases">
        <authorList>
            <consortium name="Lawrence Berkeley National Laboratory"/>
            <person name="Ahrendt S."/>
            <person name="Sahu N."/>
            <person name="Indic B."/>
            <person name="Wong-Bajracharya J."/>
            <person name="Merenyi Z."/>
            <person name="Ke H.-M."/>
            <person name="Monk M."/>
            <person name="Kocsube S."/>
            <person name="Drula E."/>
            <person name="Lipzen A."/>
            <person name="Balint B."/>
            <person name="Henrissat B."/>
            <person name="Andreopoulos B."/>
            <person name="Martin F.M."/>
            <person name="Harder C.B."/>
            <person name="Rigling D."/>
            <person name="Ford K.L."/>
            <person name="Foster G.D."/>
            <person name="Pangilinan J."/>
            <person name="Papanicolaou A."/>
            <person name="Barry K."/>
            <person name="LaButti K."/>
            <person name="Viragh M."/>
            <person name="Koriabine M."/>
            <person name="Yan M."/>
            <person name="Riley R."/>
            <person name="Champramary S."/>
            <person name="Plett K.L."/>
            <person name="Tsai I.J."/>
            <person name="Slot J."/>
            <person name="Sipos G."/>
            <person name="Plett J."/>
            <person name="Nagy L.G."/>
            <person name="Grigoriev I.V."/>
        </authorList>
    </citation>
    <scope>NUCLEOTIDE SEQUENCE</scope>
    <source>
        <strain evidence="3">HWK02</strain>
    </source>
</reference>
<dbReference type="Gene3D" id="3.40.50.1010">
    <property type="entry name" value="5'-nuclease"/>
    <property type="match status" value="2"/>
</dbReference>
<dbReference type="InterPro" id="IPR036279">
    <property type="entry name" value="5-3_exonuclease_C_sf"/>
</dbReference>
<protein>
    <submittedName>
        <fullName evidence="3">PIN domain-like protein</fullName>
    </submittedName>
</protein>
<dbReference type="PRINTS" id="PR00853">
    <property type="entry name" value="XPGRADSUPER"/>
</dbReference>
<dbReference type="GO" id="GO:0006281">
    <property type="term" value="P:DNA repair"/>
    <property type="evidence" value="ECO:0007669"/>
    <property type="project" value="UniProtKB-ARBA"/>
</dbReference>
<feature type="domain" description="XPG-I" evidence="2">
    <location>
        <begin position="112"/>
        <end position="180"/>
    </location>
</feature>
<dbReference type="PANTHER" id="PTHR11081">
    <property type="entry name" value="FLAP ENDONUCLEASE FAMILY MEMBER"/>
    <property type="match status" value="1"/>
</dbReference>
<proteinExistence type="predicted"/>
<dbReference type="Pfam" id="PF00867">
    <property type="entry name" value="XPG_I"/>
    <property type="match status" value="1"/>
</dbReference>
<comment type="caution">
    <text evidence="3">The sequence shown here is derived from an EMBL/GenBank/DDBJ whole genome shotgun (WGS) entry which is preliminary data.</text>
</comment>
<dbReference type="InterPro" id="IPR006086">
    <property type="entry name" value="XPG-I_dom"/>
</dbReference>
<keyword evidence="4" id="KW-1185">Reference proteome</keyword>